<protein>
    <submittedName>
        <fullName evidence="2">Uncharacterized protein</fullName>
    </submittedName>
</protein>
<name>A0A8X6YFX2_9ARAC</name>
<feature type="region of interest" description="Disordered" evidence="1">
    <location>
        <begin position="71"/>
        <end position="98"/>
    </location>
</feature>
<accession>A0A8X6YFX2</accession>
<evidence type="ECO:0000313" key="2">
    <source>
        <dbReference type="EMBL" id="GFY71277.1"/>
    </source>
</evidence>
<dbReference type="Proteomes" id="UP000886998">
    <property type="component" value="Unassembled WGS sequence"/>
</dbReference>
<evidence type="ECO:0000313" key="3">
    <source>
        <dbReference type="Proteomes" id="UP000886998"/>
    </source>
</evidence>
<proteinExistence type="predicted"/>
<dbReference type="AlphaFoldDB" id="A0A8X6YFX2"/>
<comment type="caution">
    <text evidence="2">The sequence shown here is derived from an EMBL/GenBank/DDBJ whole genome shotgun (WGS) entry which is preliminary data.</text>
</comment>
<gene>
    <name evidence="2" type="ORF">TNIN_21151</name>
</gene>
<feature type="compositionally biased region" description="Basic and acidic residues" evidence="1">
    <location>
        <begin position="87"/>
        <end position="98"/>
    </location>
</feature>
<organism evidence="2 3">
    <name type="scientific">Trichonephila inaurata madagascariensis</name>
    <dbReference type="NCBI Taxonomy" id="2747483"/>
    <lineage>
        <taxon>Eukaryota</taxon>
        <taxon>Metazoa</taxon>
        <taxon>Ecdysozoa</taxon>
        <taxon>Arthropoda</taxon>
        <taxon>Chelicerata</taxon>
        <taxon>Arachnida</taxon>
        <taxon>Araneae</taxon>
        <taxon>Araneomorphae</taxon>
        <taxon>Entelegynae</taxon>
        <taxon>Araneoidea</taxon>
        <taxon>Nephilidae</taxon>
        <taxon>Trichonephila</taxon>
        <taxon>Trichonephila inaurata</taxon>
    </lineage>
</organism>
<sequence>MESGKSPSIPKHSHFLAKIQKLPRSHPTTSQTTVLDTVRANIRILLGGRDIRYDKGLEFEAQIAPASSYGRGDQRKKVLNGPKRTHSRMEGTLRRAVV</sequence>
<keyword evidence="3" id="KW-1185">Reference proteome</keyword>
<reference evidence="2" key="1">
    <citation type="submission" date="2020-08" db="EMBL/GenBank/DDBJ databases">
        <title>Multicomponent nature underlies the extraordinary mechanical properties of spider dragline silk.</title>
        <authorList>
            <person name="Kono N."/>
            <person name="Nakamura H."/>
            <person name="Mori M."/>
            <person name="Yoshida Y."/>
            <person name="Ohtoshi R."/>
            <person name="Malay A.D."/>
            <person name="Moran D.A.P."/>
            <person name="Tomita M."/>
            <person name="Numata K."/>
            <person name="Arakawa K."/>
        </authorList>
    </citation>
    <scope>NUCLEOTIDE SEQUENCE</scope>
</reference>
<evidence type="ECO:0000256" key="1">
    <source>
        <dbReference type="SAM" id="MobiDB-lite"/>
    </source>
</evidence>
<dbReference type="EMBL" id="BMAV01018720">
    <property type="protein sequence ID" value="GFY71277.1"/>
    <property type="molecule type" value="Genomic_DNA"/>
</dbReference>